<keyword evidence="3" id="KW-1185">Reference proteome</keyword>
<dbReference type="SUPFAM" id="SSF56524">
    <property type="entry name" value="Oxidoreductase molybdopterin-binding domain"/>
    <property type="match status" value="1"/>
</dbReference>
<dbReference type="PANTHER" id="PTHR43032:SF4">
    <property type="entry name" value="OXIDOREDUCTASE MOLYBDOPTERIN-BINDING DOMAIN-CONTAINING PROTEIN"/>
    <property type="match status" value="1"/>
</dbReference>
<sequence length="249" mass="26932">MDSGDVSGEQSADPERLGAPAGRRLVLGLLAAGAAGVLGGASIQQGLSAVLGPIGNRDPTGLVGLLPVGNTFRFYSVTSSVPKRDASDYRLDITGLVDAPRTHTLGDLRAMPQQELVRDFQCVTGWRVPEVRWRGVRLVDLLDDAGVHENARAVRFTSFDGTYSESLTLEQARRTDVLVALEMLDGPVTHEHGGPVRLYVAPMYGYKSIKWLAGIELTKDVVPGYWERRGYSIDGWVGRSNGRDDDPTG</sequence>
<dbReference type="OrthoDB" id="9795587at2"/>
<evidence type="ECO:0000313" key="3">
    <source>
        <dbReference type="Proteomes" id="UP000323876"/>
    </source>
</evidence>
<feature type="domain" description="Oxidoreductase molybdopterin-binding" evidence="1">
    <location>
        <begin position="80"/>
        <end position="226"/>
    </location>
</feature>
<dbReference type="PANTHER" id="PTHR43032">
    <property type="entry name" value="PROTEIN-METHIONINE-SULFOXIDE REDUCTASE"/>
    <property type="match status" value="1"/>
</dbReference>
<dbReference type="AlphaFoldDB" id="A0A5N0EK15"/>
<evidence type="ECO:0000259" key="1">
    <source>
        <dbReference type="Pfam" id="PF00174"/>
    </source>
</evidence>
<dbReference type="Proteomes" id="UP000323876">
    <property type="component" value="Unassembled WGS sequence"/>
</dbReference>
<evidence type="ECO:0000313" key="2">
    <source>
        <dbReference type="EMBL" id="KAA8889059.1"/>
    </source>
</evidence>
<name>A0A5N0EK15_9NOCA</name>
<proteinExistence type="predicted"/>
<protein>
    <submittedName>
        <fullName evidence="2">Molybdopterin-dependent oxidoreductase</fullName>
    </submittedName>
</protein>
<gene>
    <name evidence="2" type="ORF">F3087_08710</name>
</gene>
<dbReference type="InterPro" id="IPR000572">
    <property type="entry name" value="OxRdtase_Mopterin-bd_dom"/>
</dbReference>
<comment type="caution">
    <text evidence="2">The sequence shown here is derived from an EMBL/GenBank/DDBJ whole genome shotgun (WGS) entry which is preliminary data.</text>
</comment>
<organism evidence="2 3">
    <name type="scientific">Nocardia colli</name>
    <dbReference type="NCBI Taxonomy" id="2545717"/>
    <lineage>
        <taxon>Bacteria</taxon>
        <taxon>Bacillati</taxon>
        <taxon>Actinomycetota</taxon>
        <taxon>Actinomycetes</taxon>
        <taxon>Mycobacteriales</taxon>
        <taxon>Nocardiaceae</taxon>
        <taxon>Nocardia</taxon>
    </lineage>
</organism>
<reference evidence="2 3" key="1">
    <citation type="submission" date="2019-09" db="EMBL/GenBank/DDBJ databases">
        <authorList>
            <person name="Wang X."/>
        </authorList>
    </citation>
    <scope>NUCLEOTIDE SEQUENCE [LARGE SCALE GENOMIC DNA]</scope>
    <source>
        <strain evidence="2 3">CICC 11023</strain>
    </source>
</reference>
<dbReference type="InterPro" id="IPR036374">
    <property type="entry name" value="OxRdtase_Mopterin-bd_sf"/>
</dbReference>
<accession>A0A5N0EK15</accession>
<dbReference type="Pfam" id="PF00174">
    <property type="entry name" value="Oxidored_molyb"/>
    <property type="match status" value="1"/>
</dbReference>
<dbReference type="EMBL" id="VXLC01000003">
    <property type="protein sequence ID" value="KAA8889059.1"/>
    <property type="molecule type" value="Genomic_DNA"/>
</dbReference>
<dbReference type="Gene3D" id="3.90.420.10">
    <property type="entry name" value="Oxidoreductase, molybdopterin-binding domain"/>
    <property type="match status" value="1"/>
</dbReference>